<accession>A0ACC1NU08</accession>
<gene>
    <name evidence="1" type="ORF">NUW58_g6366</name>
</gene>
<sequence length="252" mass="27258">MGESWGPSKLMRQVPKTSGLGRIEIWRNEVASSPIYCMCSALSMELRIPGSRGSWYRAKFAGTFHAGRKEDSSSSALPVSRPTSSKSDCAVCPLCASPVGGIEYKKLSSDGYGFVWAKNSPWSSANGKFVEDKGKRNSLLTRASQAFRRTHRLGSQRNSDPVEFTGGTNVLRALEDRMVRPQKSDSGWGDGTEMYGSLRVEAANNDGEDDGLGAFSDGDGKKLETSINESAARLRRALALLNKGGGPKEHSL</sequence>
<protein>
    <submittedName>
        <fullName evidence="1">Uncharacterized protein</fullName>
    </submittedName>
</protein>
<evidence type="ECO:0000313" key="1">
    <source>
        <dbReference type="EMBL" id="KAJ2982805.1"/>
    </source>
</evidence>
<reference evidence="1" key="1">
    <citation type="submission" date="2022-10" db="EMBL/GenBank/DDBJ databases">
        <title>Genome Sequence of Xylaria curta.</title>
        <authorList>
            <person name="Buettner E."/>
        </authorList>
    </citation>
    <scope>NUCLEOTIDE SEQUENCE</scope>
    <source>
        <strain evidence="1">Babe10</strain>
    </source>
</reference>
<name>A0ACC1NU08_9PEZI</name>
<dbReference type="Proteomes" id="UP001143856">
    <property type="component" value="Unassembled WGS sequence"/>
</dbReference>
<dbReference type="EMBL" id="JAPDGR010001421">
    <property type="protein sequence ID" value="KAJ2982805.1"/>
    <property type="molecule type" value="Genomic_DNA"/>
</dbReference>
<keyword evidence="2" id="KW-1185">Reference proteome</keyword>
<proteinExistence type="predicted"/>
<evidence type="ECO:0000313" key="2">
    <source>
        <dbReference type="Proteomes" id="UP001143856"/>
    </source>
</evidence>
<organism evidence="1 2">
    <name type="scientific">Xylaria curta</name>
    <dbReference type="NCBI Taxonomy" id="42375"/>
    <lineage>
        <taxon>Eukaryota</taxon>
        <taxon>Fungi</taxon>
        <taxon>Dikarya</taxon>
        <taxon>Ascomycota</taxon>
        <taxon>Pezizomycotina</taxon>
        <taxon>Sordariomycetes</taxon>
        <taxon>Xylariomycetidae</taxon>
        <taxon>Xylariales</taxon>
        <taxon>Xylariaceae</taxon>
        <taxon>Xylaria</taxon>
    </lineage>
</organism>
<comment type="caution">
    <text evidence="1">The sequence shown here is derived from an EMBL/GenBank/DDBJ whole genome shotgun (WGS) entry which is preliminary data.</text>
</comment>